<feature type="region of interest" description="Disordered" evidence="1">
    <location>
        <begin position="1"/>
        <end position="113"/>
    </location>
</feature>
<evidence type="ECO:0000313" key="2">
    <source>
        <dbReference type="EMBL" id="GEU68549.1"/>
    </source>
</evidence>
<proteinExistence type="predicted"/>
<protein>
    <submittedName>
        <fullName evidence="2">Uncharacterized protein</fullName>
    </submittedName>
</protein>
<feature type="compositionally biased region" description="Acidic residues" evidence="1">
    <location>
        <begin position="55"/>
        <end position="108"/>
    </location>
</feature>
<dbReference type="EMBL" id="BKCJ010005770">
    <property type="protein sequence ID" value="GEU68549.1"/>
    <property type="molecule type" value="Genomic_DNA"/>
</dbReference>
<evidence type="ECO:0000256" key="1">
    <source>
        <dbReference type="SAM" id="MobiDB-lite"/>
    </source>
</evidence>
<accession>A0A6L2M533</accession>
<comment type="caution">
    <text evidence="2">The sequence shown here is derived from an EMBL/GenBank/DDBJ whole genome shotgun (WGS) entry which is preliminary data.</text>
</comment>
<name>A0A6L2M533_TANCI</name>
<sequence length="243" mass="26553">MSSSTSLEQAPPSPDYVPDPEYSEYVAPSDDKIPIENRPLPADASPIALSPGYVDDSDPLEEVPEDDHEEDLADYSADGGDEEEEESSEDDDDDEDEAFEKDEDEEEEHLALADSVVLPAIDLVPSALIVEYASVPIPPSPPPSPLSPLSSSLLRIASPPLLLPPLHTMPTYANAPLCCRKRLCLTALAFRFEVEESSTTTAVGLTRHTLACRVDYGYIDTLDARIRASKGRGWLPYRRSIRG</sequence>
<gene>
    <name evidence="2" type="ORF">Tci_040527</name>
</gene>
<dbReference type="AlphaFoldDB" id="A0A6L2M533"/>
<organism evidence="2">
    <name type="scientific">Tanacetum cinerariifolium</name>
    <name type="common">Dalmatian daisy</name>
    <name type="synonym">Chrysanthemum cinerariifolium</name>
    <dbReference type="NCBI Taxonomy" id="118510"/>
    <lineage>
        <taxon>Eukaryota</taxon>
        <taxon>Viridiplantae</taxon>
        <taxon>Streptophyta</taxon>
        <taxon>Embryophyta</taxon>
        <taxon>Tracheophyta</taxon>
        <taxon>Spermatophyta</taxon>
        <taxon>Magnoliopsida</taxon>
        <taxon>eudicotyledons</taxon>
        <taxon>Gunneridae</taxon>
        <taxon>Pentapetalae</taxon>
        <taxon>asterids</taxon>
        <taxon>campanulids</taxon>
        <taxon>Asterales</taxon>
        <taxon>Asteraceae</taxon>
        <taxon>Asteroideae</taxon>
        <taxon>Anthemideae</taxon>
        <taxon>Anthemidinae</taxon>
        <taxon>Tanacetum</taxon>
    </lineage>
</organism>
<reference evidence="2" key="1">
    <citation type="journal article" date="2019" name="Sci. Rep.">
        <title>Draft genome of Tanacetum cinerariifolium, the natural source of mosquito coil.</title>
        <authorList>
            <person name="Yamashiro T."/>
            <person name="Shiraishi A."/>
            <person name="Satake H."/>
            <person name="Nakayama K."/>
        </authorList>
    </citation>
    <scope>NUCLEOTIDE SEQUENCE</scope>
</reference>